<organism evidence="1 2">
    <name type="scientific">Nocardioides simplex</name>
    <name type="common">Arthrobacter simplex</name>
    <dbReference type="NCBI Taxonomy" id="2045"/>
    <lineage>
        <taxon>Bacteria</taxon>
        <taxon>Bacillati</taxon>
        <taxon>Actinomycetota</taxon>
        <taxon>Actinomycetes</taxon>
        <taxon>Propionibacteriales</taxon>
        <taxon>Nocardioidaceae</taxon>
        <taxon>Pimelobacter</taxon>
    </lineage>
</organism>
<keyword evidence="2" id="KW-1185">Reference proteome</keyword>
<protein>
    <submittedName>
        <fullName evidence="1">Phage protein</fullName>
    </submittedName>
</protein>
<evidence type="ECO:0000313" key="2">
    <source>
        <dbReference type="Proteomes" id="UP000030300"/>
    </source>
</evidence>
<dbReference type="RefSeq" id="WP_052138124.1">
    <property type="nucleotide sequence ID" value="NZ_BJMC01000025.1"/>
</dbReference>
<name>A0A0C5XKJ6_NOCSI</name>
<gene>
    <name evidence="1" type="ORF">KR76_01755</name>
</gene>
<dbReference type="GeneID" id="96612785"/>
<dbReference type="EMBL" id="CP009896">
    <property type="protein sequence ID" value="AJR18022.1"/>
    <property type="molecule type" value="Genomic_DNA"/>
</dbReference>
<dbReference type="Proteomes" id="UP000030300">
    <property type="component" value="Chromosome"/>
</dbReference>
<dbReference type="OrthoDB" id="3627266at2"/>
<reference evidence="1 2" key="1">
    <citation type="journal article" date="2015" name="Genome Announc.">
        <title>Complete Genome Sequence of Steroid-Transforming Nocardioides simplex VKM Ac-2033D.</title>
        <authorList>
            <person name="Shtratnikova V.Y."/>
            <person name="Schelkunov M.I."/>
            <person name="Pekov Y.A."/>
            <person name="Fokina V.V."/>
            <person name="Logacheva M.D."/>
            <person name="Sokolov S.L."/>
            <person name="Bragin E.Y."/>
            <person name="Ashapkin V.V."/>
            <person name="Donova M.V."/>
        </authorList>
    </citation>
    <scope>NUCLEOTIDE SEQUENCE [LARGE SCALE GENOMIC DNA]</scope>
    <source>
        <strain evidence="1 2">VKM Ac-2033D</strain>
    </source>
</reference>
<sequence>MTDTTTEGDGDAHVRPFADWLREQAGGKSHDELSDAVYDLVQRVKDTGKKGSLVYTINIGPMKGDKDVLMIDDQIKLKLPEHDRKASLFYTDKVGNLTRTDPNQLVFESLREVEGGQLVDVQTGELREVT</sequence>
<dbReference type="HOGENOM" id="CLU_158534_0_0_11"/>
<accession>A0A0C5XKJ6</accession>
<dbReference type="STRING" id="2045.KR76_01755"/>
<evidence type="ECO:0000313" key="1">
    <source>
        <dbReference type="EMBL" id="AJR18022.1"/>
    </source>
</evidence>
<proteinExistence type="predicted"/>
<dbReference type="AlphaFoldDB" id="A0A0C5XKJ6"/>
<dbReference type="KEGG" id="psim:KR76_01755"/>